<dbReference type="AlphaFoldDB" id="M5G9V0"/>
<dbReference type="GeneID" id="63686270"/>
<gene>
    <name evidence="1" type="ORF">DACRYDRAFT_16600</name>
</gene>
<protein>
    <submittedName>
        <fullName evidence="1">Uncharacterized protein</fullName>
    </submittedName>
</protein>
<keyword evidence="2" id="KW-1185">Reference proteome</keyword>
<dbReference type="Proteomes" id="UP000030653">
    <property type="component" value="Unassembled WGS sequence"/>
</dbReference>
<evidence type="ECO:0000313" key="2">
    <source>
        <dbReference type="Proteomes" id="UP000030653"/>
    </source>
</evidence>
<name>M5G9V0_DACPD</name>
<sequence length="257" mass="29233">MPLGTLKGQASLTCMGRSLIKWGWVGIGGLAAFNKVENEVEKGVGHVEKLRKWLEYWRKKKNAKAEGGNLQLLNWQGHNTDWVTQAPTTMVWLVSLKLLLPSPPSKLPATGFTWCQICLTPDSFDTRFVWHQNQTLGLGWQSMMQAPMHLRQTPDIHPTDDPNHQNLACAHYQIGPYLFECLSFFLIVTFTCENVTISLSLLLTTCSWIHNGLNICQAECVAFMLLNRHNEHPENWGKIFTRVSIDLIAPDDKLMYQ</sequence>
<dbReference type="RefSeq" id="XP_040627510.1">
    <property type="nucleotide sequence ID" value="XM_040771208.1"/>
</dbReference>
<proteinExistence type="predicted"/>
<dbReference type="HOGENOM" id="CLU_1081913_0_0_1"/>
<dbReference type="EMBL" id="JH795866">
    <property type="protein sequence ID" value="EJU00613.1"/>
    <property type="molecule type" value="Genomic_DNA"/>
</dbReference>
<accession>M5G9V0</accession>
<organism evidence="1 2">
    <name type="scientific">Dacryopinax primogenitus (strain DJM 731)</name>
    <name type="common">Brown rot fungus</name>
    <dbReference type="NCBI Taxonomy" id="1858805"/>
    <lineage>
        <taxon>Eukaryota</taxon>
        <taxon>Fungi</taxon>
        <taxon>Dikarya</taxon>
        <taxon>Basidiomycota</taxon>
        <taxon>Agaricomycotina</taxon>
        <taxon>Dacrymycetes</taxon>
        <taxon>Dacrymycetales</taxon>
        <taxon>Dacrymycetaceae</taxon>
        <taxon>Dacryopinax</taxon>
    </lineage>
</organism>
<reference evidence="1 2" key="1">
    <citation type="journal article" date="2012" name="Science">
        <title>The Paleozoic origin of enzymatic lignin decomposition reconstructed from 31 fungal genomes.</title>
        <authorList>
            <person name="Floudas D."/>
            <person name="Binder M."/>
            <person name="Riley R."/>
            <person name="Barry K."/>
            <person name="Blanchette R.A."/>
            <person name="Henrissat B."/>
            <person name="Martinez A.T."/>
            <person name="Otillar R."/>
            <person name="Spatafora J.W."/>
            <person name="Yadav J.S."/>
            <person name="Aerts A."/>
            <person name="Benoit I."/>
            <person name="Boyd A."/>
            <person name="Carlson A."/>
            <person name="Copeland A."/>
            <person name="Coutinho P.M."/>
            <person name="de Vries R.P."/>
            <person name="Ferreira P."/>
            <person name="Findley K."/>
            <person name="Foster B."/>
            <person name="Gaskell J."/>
            <person name="Glotzer D."/>
            <person name="Gorecki P."/>
            <person name="Heitman J."/>
            <person name="Hesse C."/>
            <person name="Hori C."/>
            <person name="Igarashi K."/>
            <person name="Jurgens J.A."/>
            <person name="Kallen N."/>
            <person name="Kersten P."/>
            <person name="Kohler A."/>
            <person name="Kuees U."/>
            <person name="Kumar T.K.A."/>
            <person name="Kuo A."/>
            <person name="LaButti K."/>
            <person name="Larrondo L.F."/>
            <person name="Lindquist E."/>
            <person name="Ling A."/>
            <person name="Lombard V."/>
            <person name="Lucas S."/>
            <person name="Lundell T."/>
            <person name="Martin R."/>
            <person name="McLaughlin D.J."/>
            <person name="Morgenstern I."/>
            <person name="Morin E."/>
            <person name="Murat C."/>
            <person name="Nagy L.G."/>
            <person name="Nolan M."/>
            <person name="Ohm R.A."/>
            <person name="Patyshakuliyeva A."/>
            <person name="Rokas A."/>
            <person name="Ruiz-Duenas F.J."/>
            <person name="Sabat G."/>
            <person name="Salamov A."/>
            <person name="Samejima M."/>
            <person name="Schmutz J."/>
            <person name="Slot J.C."/>
            <person name="St John F."/>
            <person name="Stenlid J."/>
            <person name="Sun H."/>
            <person name="Sun S."/>
            <person name="Syed K."/>
            <person name="Tsang A."/>
            <person name="Wiebenga A."/>
            <person name="Young D."/>
            <person name="Pisabarro A."/>
            <person name="Eastwood D.C."/>
            <person name="Martin F."/>
            <person name="Cullen D."/>
            <person name="Grigoriev I.V."/>
            <person name="Hibbett D.S."/>
        </authorList>
    </citation>
    <scope>NUCLEOTIDE SEQUENCE [LARGE SCALE GENOMIC DNA]</scope>
    <source>
        <strain evidence="1 2">DJM-731 SS1</strain>
    </source>
</reference>
<evidence type="ECO:0000313" key="1">
    <source>
        <dbReference type="EMBL" id="EJU00613.1"/>
    </source>
</evidence>